<accession>D0Z5I6</accession>
<evidence type="ECO:0000256" key="4">
    <source>
        <dbReference type="ARBA" id="ARBA00022691"/>
    </source>
</evidence>
<dbReference type="PRINTS" id="PR00507">
    <property type="entry name" value="N12N6MTFRASE"/>
</dbReference>
<protein>
    <recommendedName>
        <fullName evidence="1">site-specific DNA-methyltransferase (adenine-specific)</fullName>
        <ecNumber evidence="1">2.1.1.72</ecNumber>
    </recommendedName>
</protein>
<dbReference type="EC" id="2.1.1.72" evidence="1"/>
<dbReference type="RefSeq" id="WP_005307230.1">
    <property type="nucleotide sequence ID" value="NZ_ADBS01000007.1"/>
</dbReference>
<keyword evidence="10" id="KW-1185">Reference proteome</keyword>
<dbReference type="InterPro" id="IPR029063">
    <property type="entry name" value="SAM-dependent_MTases_sf"/>
</dbReference>
<keyword evidence="5" id="KW-0680">Restriction system</keyword>
<dbReference type="Pfam" id="PF07669">
    <property type="entry name" value="Eco57I"/>
    <property type="match status" value="1"/>
</dbReference>
<organism evidence="9 10">
    <name type="scientific">Photobacterium damselae subsp. damselae CIP 102761</name>
    <dbReference type="NCBI Taxonomy" id="675817"/>
    <lineage>
        <taxon>Bacteria</taxon>
        <taxon>Pseudomonadati</taxon>
        <taxon>Pseudomonadota</taxon>
        <taxon>Gammaproteobacteria</taxon>
        <taxon>Vibrionales</taxon>
        <taxon>Vibrionaceae</taxon>
        <taxon>Photobacterium</taxon>
    </lineage>
</organism>
<dbReference type="InterPro" id="IPR050953">
    <property type="entry name" value="N4_N6_ade-DNA_methylase"/>
</dbReference>
<evidence type="ECO:0000256" key="2">
    <source>
        <dbReference type="ARBA" id="ARBA00022603"/>
    </source>
</evidence>
<sequence length="504" mass="56278">MTALAQNIPLNLNDIADINRVTVNGKLDESLRGKLGQFMSSSAVSKILADMFENINGEHRILDAGAGVASLTAAFVERVQDHATSIDSTCYELSSIMNYYLIDTLQHCSNSCNYNDVQWNQTVIEEDFIAHSVALLQRDDFTPRFNKAILNPPYLKISAKGSERADLRKINFETGNLYSAFVGLAIKLIEDGGELVAITPRSFCNGPYFNSFRKLLLDNCSINKIHVFNSRKSAFKADKVLQENVIYHLTKGEAQRDIVIVTSSSCADDPNPSVYEVPFDKIVSNNNPDRFIHIITDEEELNIATKAGGLPCSLDNLGIQASTGKVVDFRTRENLSQNYIDGSVPLIFPQHLQKCSIEWPINNGKKPNALLNNKNTASLMVKNGTYVLTRRLTAKEEKRRVVASIYTANIADVDVVGFDNKTNYFHALGEPLDDALAKGLWVFLNSTLVDKYFRQMNGNTQVNATDLRTLRYPTRSQLVLMGSMVDFEDFKQINIDSIVESVLY</sequence>
<dbReference type="Proteomes" id="UP000003579">
    <property type="component" value="Unassembled WGS sequence"/>
</dbReference>
<comment type="catalytic activity">
    <reaction evidence="7">
        <text>a 2'-deoxyadenosine in DNA + S-adenosyl-L-methionine = an N(6)-methyl-2'-deoxyadenosine in DNA + S-adenosyl-L-homocysteine + H(+)</text>
        <dbReference type="Rhea" id="RHEA:15197"/>
        <dbReference type="Rhea" id="RHEA-COMP:12418"/>
        <dbReference type="Rhea" id="RHEA-COMP:12419"/>
        <dbReference type="ChEBI" id="CHEBI:15378"/>
        <dbReference type="ChEBI" id="CHEBI:57856"/>
        <dbReference type="ChEBI" id="CHEBI:59789"/>
        <dbReference type="ChEBI" id="CHEBI:90615"/>
        <dbReference type="ChEBI" id="CHEBI:90616"/>
        <dbReference type="EC" id="2.1.1.72"/>
    </reaction>
</comment>
<evidence type="ECO:0000256" key="1">
    <source>
        <dbReference type="ARBA" id="ARBA00011900"/>
    </source>
</evidence>
<dbReference type="PANTHER" id="PTHR33841:SF6">
    <property type="entry name" value="TYPE II METHYLTRANSFERASE M.HINDII"/>
    <property type="match status" value="1"/>
</dbReference>
<dbReference type="GO" id="GO:0003677">
    <property type="term" value="F:DNA binding"/>
    <property type="evidence" value="ECO:0007669"/>
    <property type="project" value="UniProtKB-KW"/>
</dbReference>
<feature type="domain" description="Type II methyltransferase M.TaqI-like" evidence="8">
    <location>
        <begin position="115"/>
        <end position="231"/>
    </location>
</feature>
<evidence type="ECO:0000256" key="5">
    <source>
        <dbReference type="ARBA" id="ARBA00022747"/>
    </source>
</evidence>
<reference evidence="9 10" key="1">
    <citation type="submission" date="2009-11" db="EMBL/GenBank/DDBJ databases">
        <authorList>
            <consortium name="Los Alamos National Laboratory (LANL)"/>
            <consortium name="National Microbial Pathogen Data Resource (NMPDR)"/>
            <person name="Munk A.C."/>
            <person name="Tapia R."/>
            <person name="Green L."/>
            <person name="Rogers Y."/>
            <person name="Detter J.C."/>
            <person name="Bruce D."/>
            <person name="Brettin T.S."/>
            <person name="Colwell R."/>
            <person name="Huq A."/>
            <person name="Grim C.J."/>
            <person name="Hasan N.A."/>
            <person name="Vonstein V."/>
            <person name="Bartels D."/>
        </authorList>
    </citation>
    <scope>NUCLEOTIDE SEQUENCE [LARGE SCALE GENOMIC DNA]</scope>
    <source>
        <strain evidence="9 10">CIP 102761</strain>
    </source>
</reference>
<dbReference type="GO" id="GO:0009307">
    <property type="term" value="P:DNA restriction-modification system"/>
    <property type="evidence" value="ECO:0007669"/>
    <property type="project" value="UniProtKB-KW"/>
</dbReference>
<dbReference type="Gene3D" id="3.40.50.150">
    <property type="entry name" value="Vaccinia Virus protein VP39"/>
    <property type="match status" value="1"/>
</dbReference>
<keyword evidence="6" id="KW-0238">DNA-binding</keyword>
<evidence type="ECO:0000256" key="3">
    <source>
        <dbReference type="ARBA" id="ARBA00022679"/>
    </source>
</evidence>
<keyword evidence="2 9" id="KW-0489">Methyltransferase</keyword>
<gene>
    <name evidence="9" type="ORF">VDA_000004</name>
</gene>
<proteinExistence type="predicted"/>
<dbReference type="EMBL" id="ADBS01000007">
    <property type="protein sequence ID" value="EEZ38997.1"/>
    <property type="molecule type" value="Genomic_DNA"/>
</dbReference>
<dbReference type="eggNOG" id="COG0827">
    <property type="taxonomic scope" value="Bacteria"/>
</dbReference>
<evidence type="ECO:0000256" key="7">
    <source>
        <dbReference type="ARBA" id="ARBA00047942"/>
    </source>
</evidence>
<keyword evidence="3 9" id="KW-0808">Transferase</keyword>
<dbReference type="GO" id="GO:0032259">
    <property type="term" value="P:methylation"/>
    <property type="evidence" value="ECO:0007669"/>
    <property type="project" value="UniProtKB-KW"/>
</dbReference>
<dbReference type="InterPro" id="IPR011639">
    <property type="entry name" value="MethylTrfase_TaqI-like_dom"/>
</dbReference>
<evidence type="ECO:0000313" key="9">
    <source>
        <dbReference type="EMBL" id="EEZ38997.1"/>
    </source>
</evidence>
<dbReference type="PANTHER" id="PTHR33841">
    <property type="entry name" value="DNA METHYLTRANSFERASE YEEA-RELATED"/>
    <property type="match status" value="1"/>
</dbReference>
<evidence type="ECO:0000256" key="6">
    <source>
        <dbReference type="ARBA" id="ARBA00023125"/>
    </source>
</evidence>
<keyword evidence="4" id="KW-0949">S-adenosyl-L-methionine</keyword>
<name>D0Z5I6_PHODD</name>
<dbReference type="GO" id="GO:0009007">
    <property type="term" value="F:site-specific DNA-methyltransferase (adenine-specific) activity"/>
    <property type="evidence" value="ECO:0007669"/>
    <property type="project" value="UniProtKB-EC"/>
</dbReference>
<evidence type="ECO:0000313" key="10">
    <source>
        <dbReference type="Proteomes" id="UP000003579"/>
    </source>
</evidence>
<evidence type="ECO:0000259" key="8">
    <source>
        <dbReference type="Pfam" id="PF07669"/>
    </source>
</evidence>
<dbReference type="SUPFAM" id="SSF53335">
    <property type="entry name" value="S-adenosyl-L-methionine-dependent methyltransferases"/>
    <property type="match status" value="1"/>
</dbReference>
<dbReference type="AlphaFoldDB" id="D0Z5I6"/>